<evidence type="ECO:0000259" key="2">
    <source>
        <dbReference type="Pfam" id="PF25908"/>
    </source>
</evidence>
<proteinExistence type="predicted"/>
<feature type="compositionally biased region" description="Low complexity" evidence="1">
    <location>
        <begin position="133"/>
        <end position="149"/>
    </location>
</feature>
<comment type="caution">
    <text evidence="3">The sequence shown here is derived from an EMBL/GenBank/DDBJ whole genome shotgun (WGS) entry which is preliminary data.</text>
</comment>
<dbReference type="PANTHER" id="PTHR32166">
    <property type="entry name" value="OSJNBA0013A04.12 PROTEIN"/>
    <property type="match status" value="1"/>
</dbReference>
<dbReference type="PANTHER" id="PTHR32166:SF24">
    <property type="entry name" value="F16P17.2 PROTEIN"/>
    <property type="match status" value="1"/>
</dbReference>
<gene>
    <name evidence="3" type="ORF">Zm00014a_025810</name>
</gene>
<feature type="region of interest" description="Disordered" evidence="1">
    <location>
        <begin position="749"/>
        <end position="776"/>
    </location>
</feature>
<evidence type="ECO:0000313" key="4">
    <source>
        <dbReference type="Proteomes" id="UP000251960"/>
    </source>
</evidence>
<evidence type="ECO:0000313" key="3">
    <source>
        <dbReference type="EMBL" id="PWZ21927.1"/>
    </source>
</evidence>
<protein>
    <recommendedName>
        <fullName evidence="2">DUF7963 domain-containing protein</fullName>
    </recommendedName>
</protein>
<dbReference type="EMBL" id="NCVQ01000006">
    <property type="protein sequence ID" value="PWZ21927.1"/>
    <property type="molecule type" value="Genomic_DNA"/>
</dbReference>
<accession>A0A3L6ERJ4</accession>
<feature type="compositionally biased region" description="Acidic residues" evidence="1">
    <location>
        <begin position="755"/>
        <end position="770"/>
    </location>
</feature>
<feature type="domain" description="DUF7963" evidence="2">
    <location>
        <begin position="23"/>
        <end position="106"/>
    </location>
</feature>
<feature type="region of interest" description="Disordered" evidence="1">
    <location>
        <begin position="91"/>
        <end position="164"/>
    </location>
</feature>
<dbReference type="Proteomes" id="UP000251960">
    <property type="component" value="Chromosome 5"/>
</dbReference>
<name>A0A3L6ERJ4_MAIZE</name>
<dbReference type="InterPro" id="IPR012337">
    <property type="entry name" value="RNaseH-like_sf"/>
</dbReference>
<reference evidence="3 4" key="1">
    <citation type="journal article" date="2018" name="Nat. Genet.">
        <title>Extensive intraspecific gene order and gene structural variations between Mo17 and other maize genomes.</title>
        <authorList>
            <person name="Sun S."/>
            <person name="Zhou Y."/>
            <person name="Chen J."/>
            <person name="Shi J."/>
            <person name="Zhao H."/>
            <person name="Zhao H."/>
            <person name="Song W."/>
            <person name="Zhang M."/>
            <person name="Cui Y."/>
            <person name="Dong X."/>
            <person name="Liu H."/>
            <person name="Ma X."/>
            <person name="Jiao Y."/>
            <person name="Wang B."/>
            <person name="Wei X."/>
            <person name="Stein J.C."/>
            <person name="Glaubitz J.C."/>
            <person name="Lu F."/>
            <person name="Yu G."/>
            <person name="Liang C."/>
            <person name="Fengler K."/>
            <person name="Li B."/>
            <person name="Rafalski A."/>
            <person name="Schnable P.S."/>
            <person name="Ware D.H."/>
            <person name="Buckler E.S."/>
            <person name="Lai J."/>
        </authorList>
    </citation>
    <scope>NUCLEOTIDE SEQUENCE [LARGE SCALE GENOMIC DNA]</scope>
    <source>
        <strain evidence="4">cv. Missouri 17</strain>
        <tissue evidence="3">Seedling</tissue>
    </source>
</reference>
<dbReference type="Pfam" id="PF25908">
    <property type="entry name" value="DUF7963"/>
    <property type="match status" value="1"/>
</dbReference>
<sequence>MSTATAKEEEAAAAAAAAPAMVGEEAAARAALKRYEALLTVRAKAVKGKGAWYWAHLEPVLVPPAETGMPPKAVKLRCALCSAVFSASNPSRTASEHLKRGTCPNFASPPPGPAGASALQPAPTPTQQLALPSNSTASSPVPISSIAPSSRKRHSMPPAYTPAEPVSHHHHLVVVDPSLVYPSALPALPAPPPPHQSELVLSGGKGDFSALAMLEDSVKRLKSPKASPVTMMPKPQADAALALLSDWFLESSPGVSLSAASHPKLRAFLRHVGLPDLQRADLAGPRLDARFAEARADATARVRDALFFQLAADGWREQVVTLCVNLPNGTSVFHRAVPVPAMAPSDYAEELMLEAVASVSASGSSSDLHRCAGIISDRFKSKALRDLEKKNYWMVNLSCQIHSFTRLVWDFARELSLFRSATAKSAKLAAFFNAEQTARSLLHKHQIQQLGHASLLRVAHVPFNGNGRNYRAAFEMLEDILNSAHPLHRAVQEDSYKLVCIDDSAAREIAEMVHSEAFWIEVDAVHSLVKLIFDMVREMEADRPLVGQCLPLWEELRSKVRDWCEKFNTDEGAALNVLEKRFRKSYHPAWSAAFILDPLYLVKDASGRYLPPFKCLTPDQEKDVDRLITRMVSREEAHLVLMELMKWRSDGLDPLYAQAVQVRQPDPSTGRMKVANKQSSRLVWETCLSELKSLGKVAVRLIFLHATSRGFRCTPSMVRWLCAPGTMASGNDRAHRLVFVAANSKLERRDFSSDEDKDAELLAEGDDDDVPGTVEP</sequence>
<dbReference type="InterPro" id="IPR058269">
    <property type="entry name" value="DUF7963"/>
</dbReference>
<dbReference type="AlphaFoldDB" id="A0A3L6ERJ4"/>
<evidence type="ECO:0000256" key="1">
    <source>
        <dbReference type="SAM" id="MobiDB-lite"/>
    </source>
</evidence>
<organism evidence="3 4">
    <name type="scientific">Zea mays</name>
    <name type="common">Maize</name>
    <dbReference type="NCBI Taxonomy" id="4577"/>
    <lineage>
        <taxon>Eukaryota</taxon>
        <taxon>Viridiplantae</taxon>
        <taxon>Streptophyta</taxon>
        <taxon>Embryophyta</taxon>
        <taxon>Tracheophyta</taxon>
        <taxon>Spermatophyta</taxon>
        <taxon>Magnoliopsida</taxon>
        <taxon>Liliopsida</taxon>
        <taxon>Poales</taxon>
        <taxon>Poaceae</taxon>
        <taxon>PACMAD clade</taxon>
        <taxon>Panicoideae</taxon>
        <taxon>Andropogonodae</taxon>
        <taxon>Andropogoneae</taxon>
        <taxon>Tripsacinae</taxon>
        <taxon>Zea</taxon>
    </lineage>
</organism>
<dbReference type="SUPFAM" id="SSF53098">
    <property type="entry name" value="Ribonuclease H-like"/>
    <property type="match status" value="1"/>
</dbReference>